<dbReference type="RefSeq" id="WP_165779956.1">
    <property type="nucleotide sequence ID" value="NZ_PQVJ01000011.1"/>
</dbReference>
<evidence type="ECO:0000313" key="6">
    <source>
        <dbReference type="Proteomes" id="UP000294683"/>
    </source>
</evidence>
<name>A0A379AX94_AVIGA</name>
<reference evidence="3 5" key="1">
    <citation type="submission" date="2018-06" db="EMBL/GenBank/DDBJ databases">
        <authorList>
            <consortium name="Pathogen Informatics"/>
            <person name="Doyle S."/>
        </authorList>
    </citation>
    <scope>NUCLEOTIDE SEQUENCE [LARGE SCALE GENOMIC DNA]</scope>
    <source>
        <strain evidence="3 5">NCTC11188</strain>
    </source>
</reference>
<evidence type="ECO:0000313" key="3">
    <source>
        <dbReference type="EMBL" id="SUB26957.1"/>
    </source>
</evidence>
<evidence type="ECO:0000313" key="5">
    <source>
        <dbReference type="Proteomes" id="UP000255113"/>
    </source>
</evidence>
<gene>
    <name evidence="4" type="ORF">EV689_101493</name>
    <name evidence="3" type="ORF">NCTC11188_01323</name>
</gene>
<protein>
    <submittedName>
        <fullName evidence="4">AAA domain-containing protein</fullName>
    </submittedName>
    <submittedName>
        <fullName evidence="3">Uncharacterized protein conserved in bacteria</fullName>
    </submittedName>
</protein>
<dbReference type="EMBL" id="UGSQ01000003">
    <property type="protein sequence ID" value="SUB26957.1"/>
    <property type="molecule type" value="Genomic_DNA"/>
</dbReference>
<keyword evidence="6" id="KW-1185">Reference proteome</keyword>
<feature type="domain" description="Protein CR006 P-loop" evidence="2">
    <location>
        <begin position="7"/>
        <end position="493"/>
    </location>
</feature>
<dbReference type="EMBL" id="SNXJ01000001">
    <property type="protein sequence ID" value="TDP30457.1"/>
    <property type="molecule type" value="Genomic_DNA"/>
</dbReference>
<dbReference type="Proteomes" id="UP000255113">
    <property type="component" value="Unassembled WGS sequence"/>
</dbReference>
<keyword evidence="1" id="KW-0175">Coiled coil</keyword>
<dbReference type="SUPFAM" id="SSF52540">
    <property type="entry name" value="P-loop containing nucleoside triphosphate hydrolases"/>
    <property type="match status" value="1"/>
</dbReference>
<proteinExistence type="predicted"/>
<dbReference type="InterPro" id="IPR026866">
    <property type="entry name" value="CR006_AAA"/>
</dbReference>
<dbReference type="InterPro" id="IPR027417">
    <property type="entry name" value="P-loop_NTPase"/>
</dbReference>
<accession>A0A379AX94</accession>
<dbReference type="Proteomes" id="UP000294683">
    <property type="component" value="Unassembled WGS sequence"/>
</dbReference>
<dbReference type="AlphaFoldDB" id="A0A379AX94"/>
<reference evidence="4 6" key="2">
    <citation type="submission" date="2019-03" db="EMBL/GenBank/DDBJ databases">
        <title>Genomic Encyclopedia of Type Strains, Phase IV (KMG-IV): sequencing the most valuable type-strain genomes for metagenomic binning, comparative biology and taxonomic classification.</title>
        <authorList>
            <person name="Goeker M."/>
        </authorList>
    </citation>
    <scope>NUCLEOTIDE SEQUENCE [LARGE SCALE GENOMIC DNA]</scope>
    <source>
        <strain evidence="4 6">DSM 17481</strain>
    </source>
</reference>
<evidence type="ECO:0000313" key="4">
    <source>
        <dbReference type="EMBL" id="TDP30457.1"/>
    </source>
</evidence>
<evidence type="ECO:0000259" key="2">
    <source>
        <dbReference type="Pfam" id="PF13166"/>
    </source>
</evidence>
<dbReference type="Gene3D" id="3.40.50.300">
    <property type="entry name" value="P-loop containing nucleotide triphosphate hydrolases"/>
    <property type="match status" value="1"/>
</dbReference>
<organism evidence="3 5">
    <name type="scientific">Avibacterium gallinarum</name>
    <name type="common">Pasteurella gallinarum</name>
    <dbReference type="NCBI Taxonomy" id="755"/>
    <lineage>
        <taxon>Bacteria</taxon>
        <taxon>Pseudomonadati</taxon>
        <taxon>Pseudomonadota</taxon>
        <taxon>Gammaproteobacteria</taxon>
        <taxon>Pasteurellales</taxon>
        <taxon>Pasteurellaceae</taxon>
        <taxon>Avibacterium</taxon>
    </lineage>
</organism>
<feature type="coiled-coil region" evidence="1">
    <location>
        <begin position="211"/>
        <end position="245"/>
    </location>
</feature>
<evidence type="ECO:0000256" key="1">
    <source>
        <dbReference type="SAM" id="Coils"/>
    </source>
</evidence>
<dbReference type="Pfam" id="PF13166">
    <property type="entry name" value="AAA_13"/>
    <property type="match status" value="1"/>
</dbReference>
<sequence>MSDVNSILSSKIKEAKIIHRLDTDSKKFFAEQGLKIHKAGDHCAFCNGIVQEDIWQELDTYFSVNKFKEIQDTIQRKIKYLEQVKSAYDNIKINTNEFYSLHSNKVEIVSNKINKLKTDTLRFIDSLILELTKKKDSLFSPSNELSLAIPNDINHCIQEYNELVNKNNNNNLQEEQEEARKKLRYHAVKEHLDDFHYEVECNEFENRQKNFDKVKQDFEKEKDKIRKLQENIEVFKKKIAALQASTRNEKILVRKVNKKLASHASFELVYQEDGNEYKIKCLLTNQERNVDELSTGEKNILAFLYFIEKLAEADNKKCIIFDDPMNSNDDTFQYVIIETLQRLAQKLNGENKLIILTHNAHFYLNVKYGFDNKRESYSKNNFIRLEKLDRKVQIKHIESKQDDFKTNYESLWLELEVLFLNDDIKETMILNPIRRIIETYTKFNGFSLTEFYSDISGAKKLFDVNSHAIDDLEAELNGKTKEDILILMKECFKKNHSLKHFEQYWKH</sequence>